<keyword evidence="4 8" id="KW-0812">Transmembrane</keyword>
<dbReference type="InterPro" id="IPR045324">
    <property type="entry name" value="Small_multidrug_res"/>
</dbReference>
<gene>
    <name evidence="10" type="primary">emrE</name>
    <name evidence="10" type="ORF">GMA8713_04768</name>
</gene>
<evidence type="ECO:0000256" key="5">
    <source>
        <dbReference type="ARBA" id="ARBA00022989"/>
    </source>
</evidence>
<dbReference type="GO" id="GO:0015199">
    <property type="term" value="F:amino-acid betaine transmembrane transporter activity"/>
    <property type="evidence" value="ECO:0007669"/>
    <property type="project" value="TreeGrafter"/>
</dbReference>
<evidence type="ECO:0000313" key="10">
    <source>
        <dbReference type="EMBL" id="CZF86729.1"/>
    </source>
</evidence>
<keyword evidence="6 9" id="KW-0472">Membrane</keyword>
<evidence type="ECO:0000256" key="4">
    <source>
        <dbReference type="ARBA" id="ARBA00022692"/>
    </source>
</evidence>
<evidence type="ECO:0000256" key="9">
    <source>
        <dbReference type="SAM" id="Phobius"/>
    </source>
</evidence>
<dbReference type="GO" id="GO:0005886">
    <property type="term" value="C:plasma membrane"/>
    <property type="evidence" value="ECO:0007669"/>
    <property type="project" value="UniProtKB-SubCell"/>
</dbReference>
<keyword evidence="11" id="KW-1185">Reference proteome</keyword>
<sequence length="116" mass="12529">MLKLITTLPPLVTLSVAILFEIVATSMMPKTQSFTQPITTTSVLACYSISFYLLSITVKSMPLGIAYAIWSAAGILLVSLVAWMFYGQQLDLPAILGMSLIVSGVVVINLFSTVMH</sequence>
<dbReference type="EMBL" id="FIZY01000079">
    <property type="protein sequence ID" value="CZF86729.1"/>
    <property type="molecule type" value="Genomic_DNA"/>
</dbReference>
<comment type="subcellular location">
    <subcellularLocation>
        <location evidence="1 8">Cell membrane</location>
        <topology evidence="1 8">Multi-pass membrane protein</topology>
    </subcellularLocation>
</comment>
<dbReference type="Proteomes" id="UP000073601">
    <property type="component" value="Unassembled WGS sequence"/>
</dbReference>
<feature type="transmembrane region" description="Helical" evidence="9">
    <location>
        <begin position="92"/>
        <end position="111"/>
    </location>
</feature>
<feature type="transmembrane region" description="Helical" evidence="9">
    <location>
        <begin position="34"/>
        <end position="54"/>
    </location>
</feature>
<dbReference type="PANTHER" id="PTHR30561:SF1">
    <property type="entry name" value="MULTIDRUG TRANSPORTER EMRE"/>
    <property type="match status" value="1"/>
</dbReference>
<dbReference type="InterPro" id="IPR037185">
    <property type="entry name" value="EmrE-like"/>
</dbReference>
<keyword evidence="5 9" id="KW-1133">Transmembrane helix</keyword>
<evidence type="ECO:0000313" key="11">
    <source>
        <dbReference type="Proteomes" id="UP000073601"/>
    </source>
</evidence>
<dbReference type="OrthoDB" id="9808638at2"/>
<organism evidence="10 11">
    <name type="scientific">Grimontia marina</name>
    <dbReference type="NCBI Taxonomy" id="646534"/>
    <lineage>
        <taxon>Bacteria</taxon>
        <taxon>Pseudomonadati</taxon>
        <taxon>Pseudomonadota</taxon>
        <taxon>Gammaproteobacteria</taxon>
        <taxon>Vibrionales</taxon>
        <taxon>Vibrionaceae</taxon>
        <taxon>Grimontia</taxon>
    </lineage>
</organism>
<evidence type="ECO:0000256" key="3">
    <source>
        <dbReference type="ARBA" id="ARBA00022475"/>
    </source>
</evidence>
<dbReference type="FunFam" id="1.10.3730.20:FF:000001">
    <property type="entry name" value="Quaternary ammonium compound resistance transporter SugE"/>
    <property type="match status" value="1"/>
</dbReference>
<evidence type="ECO:0000256" key="2">
    <source>
        <dbReference type="ARBA" id="ARBA00022448"/>
    </source>
</evidence>
<dbReference type="AlphaFoldDB" id="A0A128FIW8"/>
<dbReference type="Gene3D" id="1.10.3730.20">
    <property type="match status" value="1"/>
</dbReference>
<feature type="transmembrane region" description="Helical" evidence="9">
    <location>
        <begin position="7"/>
        <end position="28"/>
    </location>
</feature>
<comment type="similarity">
    <text evidence="7 8">Belongs to the drug/metabolite transporter (DMT) superfamily. Small multidrug resistance (SMR) (TC 2.A.7.1) family.</text>
</comment>
<dbReference type="GO" id="GO:0015297">
    <property type="term" value="F:antiporter activity"/>
    <property type="evidence" value="ECO:0007669"/>
    <property type="project" value="TreeGrafter"/>
</dbReference>
<dbReference type="GO" id="GO:0031460">
    <property type="term" value="P:glycine betaine transport"/>
    <property type="evidence" value="ECO:0007669"/>
    <property type="project" value="TreeGrafter"/>
</dbReference>
<evidence type="ECO:0000256" key="7">
    <source>
        <dbReference type="ARBA" id="ARBA00038032"/>
    </source>
</evidence>
<proteinExistence type="inferred from homology"/>
<protein>
    <submittedName>
        <fullName evidence="10">Multidrug transporter EmrE</fullName>
    </submittedName>
</protein>
<keyword evidence="2" id="KW-0813">Transport</keyword>
<evidence type="ECO:0000256" key="1">
    <source>
        <dbReference type="ARBA" id="ARBA00004651"/>
    </source>
</evidence>
<keyword evidence="3" id="KW-1003">Cell membrane</keyword>
<dbReference type="Pfam" id="PF00893">
    <property type="entry name" value="Multi_Drug_Res"/>
    <property type="match status" value="1"/>
</dbReference>
<dbReference type="PANTHER" id="PTHR30561">
    <property type="entry name" value="SMR FAMILY PROTON-DEPENDENT DRUG EFFLUX TRANSPORTER SUGE"/>
    <property type="match status" value="1"/>
</dbReference>
<feature type="transmembrane region" description="Helical" evidence="9">
    <location>
        <begin position="66"/>
        <end position="86"/>
    </location>
</feature>
<name>A0A128FIW8_9GAMM</name>
<accession>A0A128FIW8</accession>
<evidence type="ECO:0000256" key="8">
    <source>
        <dbReference type="RuleBase" id="RU003942"/>
    </source>
</evidence>
<evidence type="ECO:0000256" key="6">
    <source>
        <dbReference type="ARBA" id="ARBA00023136"/>
    </source>
</evidence>
<dbReference type="GO" id="GO:1990961">
    <property type="term" value="P:xenobiotic detoxification by transmembrane export across the plasma membrane"/>
    <property type="evidence" value="ECO:0007669"/>
    <property type="project" value="UniProtKB-ARBA"/>
</dbReference>
<dbReference type="GO" id="GO:0015220">
    <property type="term" value="F:choline transmembrane transporter activity"/>
    <property type="evidence" value="ECO:0007669"/>
    <property type="project" value="TreeGrafter"/>
</dbReference>
<dbReference type="InterPro" id="IPR000390">
    <property type="entry name" value="Small_drug/metabolite_transptr"/>
</dbReference>
<reference evidence="11" key="1">
    <citation type="submission" date="2016-02" db="EMBL/GenBank/DDBJ databases">
        <authorList>
            <person name="Rodrigo-Torres Lidia"/>
            <person name="Arahal R.David."/>
        </authorList>
    </citation>
    <scope>NUCLEOTIDE SEQUENCE [LARGE SCALE GENOMIC DNA]</scope>
    <source>
        <strain evidence="11">CECT 8713</strain>
    </source>
</reference>
<dbReference type="SUPFAM" id="SSF103481">
    <property type="entry name" value="Multidrug resistance efflux transporter EmrE"/>
    <property type="match status" value="1"/>
</dbReference>